<dbReference type="Proteomes" id="UP000641386">
    <property type="component" value="Unassembled WGS sequence"/>
</dbReference>
<evidence type="ECO:0000313" key="3">
    <source>
        <dbReference type="Proteomes" id="UP000641386"/>
    </source>
</evidence>
<dbReference type="AlphaFoldDB" id="A0A918ZPQ5"/>
<keyword evidence="3" id="KW-1185">Reference proteome</keyword>
<feature type="region of interest" description="Disordered" evidence="1">
    <location>
        <begin position="52"/>
        <end position="117"/>
    </location>
</feature>
<feature type="compositionally biased region" description="Gly residues" evidence="1">
    <location>
        <begin position="98"/>
        <end position="109"/>
    </location>
</feature>
<name>A0A918ZPQ5_9ACTN</name>
<reference evidence="2" key="2">
    <citation type="submission" date="2020-09" db="EMBL/GenBank/DDBJ databases">
        <authorList>
            <person name="Sun Q."/>
            <person name="Ohkuma M."/>
        </authorList>
    </citation>
    <scope>NUCLEOTIDE SEQUENCE</scope>
    <source>
        <strain evidence="2">JCM 3302</strain>
    </source>
</reference>
<proteinExistence type="predicted"/>
<evidence type="ECO:0000313" key="2">
    <source>
        <dbReference type="EMBL" id="GHE64335.1"/>
    </source>
</evidence>
<feature type="compositionally biased region" description="Low complexity" evidence="1">
    <location>
        <begin position="66"/>
        <end position="75"/>
    </location>
</feature>
<gene>
    <name evidence="2" type="ORF">GCM10014715_17420</name>
</gene>
<reference evidence="2" key="1">
    <citation type="journal article" date="2014" name="Int. J. Syst. Evol. Microbiol.">
        <title>Complete genome sequence of Corynebacterium casei LMG S-19264T (=DSM 44701T), isolated from a smear-ripened cheese.</title>
        <authorList>
            <consortium name="US DOE Joint Genome Institute (JGI-PGF)"/>
            <person name="Walter F."/>
            <person name="Albersmeier A."/>
            <person name="Kalinowski J."/>
            <person name="Ruckert C."/>
        </authorList>
    </citation>
    <scope>NUCLEOTIDE SEQUENCE</scope>
    <source>
        <strain evidence="2">JCM 3302</strain>
    </source>
</reference>
<sequence>MPAGRKVSGRWYAAVAKASARHPCVLPAVVPVTPDRGRAAGSLSVAGRKVCGMETTTAGGTEPDGTETAPAAEGTPAPPPAPDQTPTATADAPMPGADGFGAVGAGAGRRTGQPTPR</sequence>
<organism evidence="2 3">
    <name type="scientific">Streptomyces spiralis</name>
    <dbReference type="NCBI Taxonomy" id="66376"/>
    <lineage>
        <taxon>Bacteria</taxon>
        <taxon>Bacillati</taxon>
        <taxon>Actinomycetota</taxon>
        <taxon>Actinomycetes</taxon>
        <taxon>Kitasatosporales</taxon>
        <taxon>Streptomycetaceae</taxon>
        <taxon>Streptomyces</taxon>
    </lineage>
</organism>
<evidence type="ECO:0000256" key="1">
    <source>
        <dbReference type="SAM" id="MobiDB-lite"/>
    </source>
</evidence>
<protein>
    <submittedName>
        <fullName evidence="2">Uncharacterized protein</fullName>
    </submittedName>
</protein>
<feature type="compositionally biased region" description="Low complexity" evidence="1">
    <location>
        <begin position="84"/>
        <end position="97"/>
    </location>
</feature>
<comment type="caution">
    <text evidence="2">The sequence shown here is derived from an EMBL/GenBank/DDBJ whole genome shotgun (WGS) entry which is preliminary data.</text>
</comment>
<accession>A0A918ZPQ5</accession>
<dbReference type="EMBL" id="BNBC01000005">
    <property type="protein sequence ID" value="GHE64335.1"/>
    <property type="molecule type" value="Genomic_DNA"/>
</dbReference>